<accession>A0AAW6TDV7</accession>
<dbReference type="EMBL" id="SSCJ01000013">
    <property type="protein sequence ID" value="MDI4510843.1"/>
    <property type="molecule type" value="Genomic_DNA"/>
</dbReference>
<gene>
    <name evidence="6" type="ORF">E6P75_11625</name>
</gene>
<dbReference type="Gene3D" id="1.10.443.10">
    <property type="entry name" value="Intergrase catalytic core"/>
    <property type="match status" value="1"/>
</dbReference>
<name>A0AAW6TDV7_FAUOS</name>
<dbReference type="InterPro" id="IPR002104">
    <property type="entry name" value="Integrase_catalytic"/>
</dbReference>
<dbReference type="CDD" id="cd01189">
    <property type="entry name" value="INT_ICEBs1_C_like"/>
    <property type="match status" value="1"/>
</dbReference>
<dbReference type="PANTHER" id="PTHR30629">
    <property type="entry name" value="PROPHAGE INTEGRASE"/>
    <property type="match status" value="1"/>
</dbReference>
<dbReference type="Pfam" id="PF14659">
    <property type="entry name" value="Phage_int_SAM_3"/>
    <property type="match status" value="1"/>
</dbReference>
<evidence type="ECO:0000256" key="4">
    <source>
        <dbReference type="ARBA" id="ARBA00023172"/>
    </source>
</evidence>
<organism evidence="6">
    <name type="scientific">Faucicola osloensis</name>
    <name type="common">Moraxella osloensis</name>
    <dbReference type="NCBI Taxonomy" id="34062"/>
    <lineage>
        <taxon>Bacteria</taxon>
        <taxon>Pseudomonadati</taxon>
        <taxon>Pseudomonadota</taxon>
        <taxon>Gammaproteobacteria</taxon>
        <taxon>Moraxellales</taxon>
        <taxon>Moraxellaceae</taxon>
        <taxon>Faucicola</taxon>
    </lineage>
</organism>
<comment type="similarity">
    <text evidence="1">Belongs to the 'phage' integrase family.</text>
</comment>
<dbReference type="Pfam" id="PF00589">
    <property type="entry name" value="Phage_integrase"/>
    <property type="match status" value="1"/>
</dbReference>
<evidence type="ECO:0000313" key="6">
    <source>
        <dbReference type="EMBL" id="MDI4510843.1"/>
    </source>
</evidence>
<dbReference type="GO" id="GO:0015074">
    <property type="term" value="P:DNA integration"/>
    <property type="evidence" value="ECO:0007669"/>
    <property type="project" value="UniProtKB-KW"/>
</dbReference>
<dbReference type="GO" id="GO:0003677">
    <property type="term" value="F:DNA binding"/>
    <property type="evidence" value="ECO:0007669"/>
    <property type="project" value="UniProtKB-KW"/>
</dbReference>
<comment type="caution">
    <text evidence="6">The sequence shown here is derived from an EMBL/GenBank/DDBJ whole genome shotgun (WGS) entry which is preliminary data.</text>
</comment>
<reference evidence="6" key="1">
    <citation type="submission" date="2019-04" db="EMBL/GenBank/DDBJ databases">
        <title>Moraxella osloensis CCUG 73412, isolated from corneal scrapings as causative agent of keratitis.</title>
        <authorList>
            <person name="Connolly G."/>
            <person name="Jaen-Luchoro D."/>
            <person name="Pinyeiro-Iglesias B."/>
            <person name="Curry A."/>
            <person name="Knowles S."/>
            <person name="Moore E.R.B."/>
        </authorList>
    </citation>
    <scope>NUCLEOTIDE SEQUENCE</scope>
    <source>
        <strain evidence="6">CCUG 73412</strain>
    </source>
</reference>
<evidence type="ECO:0000256" key="2">
    <source>
        <dbReference type="ARBA" id="ARBA00022908"/>
    </source>
</evidence>
<proteinExistence type="inferred from homology"/>
<dbReference type="InterPro" id="IPR011010">
    <property type="entry name" value="DNA_brk_join_enz"/>
</dbReference>
<protein>
    <submittedName>
        <fullName evidence="6">DUF3596 domain-containing protein</fullName>
    </submittedName>
</protein>
<dbReference type="AlphaFoldDB" id="A0AAW6TDV7"/>
<dbReference type="InterPro" id="IPR010998">
    <property type="entry name" value="Integrase_recombinase_N"/>
</dbReference>
<sequence length="398" mass="46362">MANIRTRKGSKFLLVDFMYMGQRCRETTNLEDNPANRKRLEKVVQKMQAEITLGIFDYKSYFPKSNKAELMQSLKERADTLASDTPLFGEFAELWFEEKKLEWRKGYQYKIRVILDKYLIKYFGQRAISGIQRADALAFRTSLAKVIFGKANNTLSAARINSIMMTLNMILDEAAKRYKFENTIGDIKKLKNTKPDIMPFSLNEAWLFIENVRKDYKNYYTVRFFTGMRTSEIDGLQWQDVDFDKREIRIRRALVNGELGETKTADSNREIAMSQWVYEALKAQHEVTFGRSQFVFCDKKGNPLDYHSVNRRVWAPTLKILGLKHRRAYETRHTAATLWLAAGEDPTWIARQLGHANTMMLFKVYSRYVPNNTRRDGSAFEALVATSKPMQSTNQTNN</sequence>
<keyword evidence="4" id="KW-0233">DNA recombination</keyword>
<dbReference type="InterPro" id="IPR022000">
    <property type="entry name" value="Min27-like_integrase_DNA_bind"/>
</dbReference>
<dbReference type="Pfam" id="PF12167">
    <property type="entry name" value="Arm-DNA-bind_2"/>
    <property type="match status" value="1"/>
</dbReference>
<dbReference type="PANTHER" id="PTHR30629:SF2">
    <property type="entry name" value="PROPHAGE INTEGRASE INTS-RELATED"/>
    <property type="match status" value="1"/>
</dbReference>
<dbReference type="PROSITE" id="PS51898">
    <property type="entry name" value="TYR_RECOMBINASE"/>
    <property type="match status" value="1"/>
</dbReference>
<dbReference type="Gene3D" id="1.10.150.130">
    <property type="match status" value="1"/>
</dbReference>
<dbReference type="InterPro" id="IPR013762">
    <property type="entry name" value="Integrase-like_cat_sf"/>
</dbReference>
<evidence type="ECO:0000256" key="3">
    <source>
        <dbReference type="ARBA" id="ARBA00023125"/>
    </source>
</evidence>
<evidence type="ECO:0000259" key="5">
    <source>
        <dbReference type="PROSITE" id="PS51898"/>
    </source>
</evidence>
<dbReference type="InterPro" id="IPR004107">
    <property type="entry name" value="Integrase_SAM-like_N"/>
</dbReference>
<evidence type="ECO:0000256" key="1">
    <source>
        <dbReference type="ARBA" id="ARBA00008857"/>
    </source>
</evidence>
<keyword evidence="3" id="KW-0238">DNA-binding</keyword>
<dbReference type="GO" id="GO:0006310">
    <property type="term" value="P:DNA recombination"/>
    <property type="evidence" value="ECO:0007669"/>
    <property type="project" value="UniProtKB-KW"/>
</dbReference>
<feature type="domain" description="Tyr recombinase" evidence="5">
    <location>
        <begin position="193"/>
        <end position="381"/>
    </location>
</feature>
<keyword evidence="2" id="KW-0229">DNA integration</keyword>
<dbReference type="SUPFAM" id="SSF56349">
    <property type="entry name" value="DNA breaking-rejoining enzymes"/>
    <property type="match status" value="1"/>
</dbReference>
<dbReference type="InterPro" id="IPR050808">
    <property type="entry name" value="Phage_Integrase"/>
</dbReference>